<name>A0ABT7FL53_9RHOB</name>
<dbReference type="PANTHER" id="PTHR30535">
    <property type="entry name" value="VITAMIN B12-BINDING PROTEIN"/>
    <property type="match status" value="1"/>
</dbReference>
<dbReference type="PROSITE" id="PS50983">
    <property type="entry name" value="FE_B12_PBP"/>
    <property type="match status" value="1"/>
</dbReference>
<organism evidence="3 4">
    <name type="scientific">Sedimentitalea xiamensis</name>
    <dbReference type="NCBI Taxonomy" id="3050037"/>
    <lineage>
        <taxon>Bacteria</taxon>
        <taxon>Pseudomonadati</taxon>
        <taxon>Pseudomonadota</taxon>
        <taxon>Alphaproteobacteria</taxon>
        <taxon>Rhodobacterales</taxon>
        <taxon>Paracoccaceae</taxon>
        <taxon>Sedimentitalea</taxon>
    </lineage>
</organism>
<dbReference type="RefSeq" id="WP_284487793.1">
    <property type="nucleotide sequence ID" value="NZ_JASNJE010000061.1"/>
</dbReference>
<proteinExistence type="predicted"/>
<dbReference type="InterPro" id="IPR002491">
    <property type="entry name" value="ABC_transptr_periplasmic_BD"/>
</dbReference>
<feature type="domain" description="Fe/B12 periplasmic-binding" evidence="2">
    <location>
        <begin position="33"/>
        <end position="286"/>
    </location>
</feature>
<feature type="chain" id="PRO_5045646899" evidence="1">
    <location>
        <begin position="29"/>
        <end position="286"/>
    </location>
</feature>
<dbReference type="Gene3D" id="3.40.50.1980">
    <property type="entry name" value="Nitrogenase molybdenum iron protein domain"/>
    <property type="match status" value="2"/>
</dbReference>
<accession>A0ABT7FL53</accession>
<keyword evidence="1" id="KW-0732">Signal</keyword>
<evidence type="ECO:0000313" key="4">
    <source>
        <dbReference type="Proteomes" id="UP001227126"/>
    </source>
</evidence>
<protein>
    <submittedName>
        <fullName evidence="3">ABC transporter substrate-binding protein</fullName>
    </submittedName>
</protein>
<dbReference type="EMBL" id="JASNJE010000061">
    <property type="protein sequence ID" value="MDK3075880.1"/>
    <property type="molecule type" value="Genomic_DNA"/>
</dbReference>
<dbReference type="Pfam" id="PF01497">
    <property type="entry name" value="Peripla_BP_2"/>
    <property type="match status" value="1"/>
</dbReference>
<reference evidence="3 4" key="1">
    <citation type="submission" date="2023-05" db="EMBL/GenBank/DDBJ databases">
        <title>Sedimentitalea sp. nov. JM2-8.</title>
        <authorList>
            <person name="Huang J."/>
        </authorList>
    </citation>
    <scope>NUCLEOTIDE SEQUENCE [LARGE SCALE GENOMIC DNA]</scope>
    <source>
        <strain evidence="3 4">JM2-8</strain>
    </source>
</reference>
<dbReference type="InterPro" id="IPR050902">
    <property type="entry name" value="ABC_Transporter_SBP"/>
</dbReference>
<feature type="signal peptide" evidence="1">
    <location>
        <begin position="1"/>
        <end position="28"/>
    </location>
</feature>
<dbReference type="Proteomes" id="UP001227126">
    <property type="component" value="Unassembled WGS sequence"/>
</dbReference>
<evidence type="ECO:0000313" key="3">
    <source>
        <dbReference type="EMBL" id="MDK3075880.1"/>
    </source>
</evidence>
<dbReference type="PANTHER" id="PTHR30535:SF4">
    <property type="entry name" value="HEMIN-BINDING PERIPLASMIC PROTEIN HMUT"/>
    <property type="match status" value="1"/>
</dbReference>
<dbReference type="SUPFAM" id="SSF53807">
    <property type="entry name" value="Helical backbone' metal receptor"/>
    <property type="match status" value="1"/>
</dbReference>
<gene>
    <name evidence="3" type="ORF">QO034_22765</name>
</gene>
<evidence type="ECO:0000259" key="2">
    <source>
        <dbReference type="PROSITE" id="PS50983"/>
    </source>
</evidence>
<sequence>MKRLSALVKLQLSLCAVLLLAFAAQLQAEPAQRIVSVGGSVTEIVYALGQQHRLVARDTTSNHPAEAGDLPDVGYLRRLSPEGVLSVNPDLILAEDGAGPPETMDLLEQSQIRVVTVPMGFDRDAVTAKIETVAAALGVPEKGAELTARVSAEIDRAAGRDLTGRKVLFVLAMQGGRIMAGGTDTAADGIIALAGATNAASGFEGYKLLTDEAILTAAPDVILVMESRGERAISDETLLAHPGLAATPAGQSGAILRMDGMLLLGFSVRTGQAVTELAAGLDGLGS</sequence>
<dbReference type="CDD" id="cd01149">
    <property type="entry name" value="HutB"/>
    <property type="match status" value="1"/>
</dbReference>
<comment type="caution">
    <text evidence="3">The sequence shown here is derived from an EMBL/GenBank/DDBJ whole genome shotgun (WGS) entry which is preliminary data.</text>
</comment>
<keyword evidence="4" id="KW-1185">Reference proteome</keyword>
<evidence type="ECO:0000256" key="1">
    <source>
        <dbReference type="SAM" id="SignalP"/>
    </source>
</evidence>